<dbReference type="Pfam" id="PF17935">
    <property type="entry name" value="TetR_C_27"/>
    <property type="match status" value="1"/>
</dbReference>
<dbReference type="Gene3D" id="1.10.357.10">
    <property type="entry name" value="Tetracycline Repressor, domain 2"/>
    <property type="match status" value="1"/>
</dbReference>
<dbReference type="GO" id="GO:0003700">
    <property type="term" value="F:DNA-binding transcription factor activity"/>
    <property type="evidence" value="ECO:0007669"/>
    <property type="project" value="TreeGrafter"/>
</dbReference>
<dbReference type="Pfam" id="PF00440">
    <property type="entry name" value="TetR_N"/>
    <property type="match status" value="1"/>
</dbReference>
<dbReference type="PROSITE" id="PS01081">
    <property type="entry name" value="HTH_TETR_1"/>
    <property type="match status" value="1"/>
</dbReference>
<evidence type="ECO:0000256" key="2">
    <source>
        <dbReference type="ARBA" id="ARBA00023125"/>
    </source>
</evidence>
<dbReference type="InterPro" id="IPR023772">
    <property type="entry name" value="DNA-bd_HTH_TetR-type_CS"/>
</dbReference>
<dbReference type="RefSeq" id="WP_141923780.1">
    <property type="nucleotide sequence ID" value="NZ_VFQC01000001.1"/>
</dbReference>
<dbReference type="InterPro" id="IPR009057">
    <property type="entry name" value="Homeodomain-like_sf"/>
</dbReference>
<evidence type="ECO:0000313" key="7">
    <source>
        <dbReference type="Proteomes" id="UP000317422"/>
    </source>
</evidence>
<dbReference type="PANTHER" id="PTHR30055:SF151">
    <property type="entry name" value="TRANSCRIPTIONAL REGULATORY PROTEIN"/>
    <property type="match status" value="1"/>
</dbReference>
<dbReference type="EMBL" id="VFQC01000001">
    <property type="protein sequence ID" value="TQN32258.1"/>
    <property type="molecule type" value="Genomic_DNA"/>
</dbReference>
<dbReference type="InterPro" id="IPR050109">
    <property type="entry name" value="HTH-type_TetR-like_transc_reg"/>
</dbReference>
<evidence type="ECO:0000259" key="5">
    <source>
        <dbReference type="PROSITE" id="PS50977"/>
    </source>
</evidence>
<comment type="caution">
    <text evidence="6">The sequence shown here is derived from an EMBL/GenBank/DDBJ whole genome shotgun (WGS) entry which is preliminary data.</text>
</comment>
<dbReference type="Proteomes" id="UP000317422">
    <property type="component" value="Unassembled WGS sequence"/>
</dbReference>
<dbReference type="InterPro" id="IPR001647">
    <property type="entry name" value="HTH_TetR"/>
</dbReference>
<dbReference type="InterPro" id="IPR041478">
    <property type="entry name" value="TetR_C_27"/>
</dbReference>
<keyword evidence="3" id="KW-0804">Transcription</keyword>
<dbReference type="GO" id="GO:0000976">
    <property type="term" value="F:transcription cis-regulatory region binding"/>
    <property type="evidence" value="ECO:0007669"/>
    <property type="project" value="TreeGrafter"/>
</dbReference>
<dbReference type="InterPro" id="IPR036271">
    <property type="entry name" value="Tet_transcr_reg_TetR-rel_C_sf"/>
</dbReference>
<organism evidence="6 7">
    <name type="scientific">Haloactinospora alba</name>
    <dbReference type="NCBI Taxonomy" id="405555"/>
    <lineage>
        <taxon>Bacteria</taxon>
        <taxon>Bacillati</taxon>
        <taxon>Actinomycetota</taxon>
        <taxon>Actinomycetes</taxon>
        <taxon>Streptosporangiales</taxon>
        <taxon>Nocardiopsidaceae</taxon>
        <taxon>Haloactinospora</taxon>
    </lineage>
</organism>
<dbReference type="SUPFAM" id="SSF46689">
    <property type="entry name" value="Homeodomain-like"/>
    <property type="match status" value="1"/>
</dbReference>
<proteinExistence type="predicted"/>
<protein>
    <submittedName>
        <fullName evidence="6">TetR family transcriptional regulator</fullName>
    </submittedName>
</protein>
<evidence type="ECO:0000313" key="6">
    <source>
        <dbReference type="EMBL" id="TQN32258.1"/>
    </source>
</evidence>
<accession>A0A543NKA5</accession>
<evidence type="ECO:0000256" key="3">
    <source>
        <dbReference type="ARBA" id="ARBA00023163"/>
    </source>
</evidence>
<evidence type="ECO:0000256" key="4">
    <source>
        <dbReference type="PROSITE-ProRule" id="PRU00335"/>
    </source>
</evidence>
<gene>
    <name evidence="6" type="ORF">FHX37_2208</name>
</gene>
<reference evidence="6 7" key="1">
    <citation type="submission" date="2019-06" db="EMBL/GenBank/DDBJ databases">
        <title>Sequencing the genomes of 1000 actinobacteria strains.</title>
        <authorList>
            <person name="Klenk H.-P."/>
        </authorList>
    </citation>
    <scope>NUCLEOTIDE SEQUENCE [LARGE SCALE GENOMIC DNA]</scope>
    <source>
        <strain evidence="6 7">DSM 45015</strain>
    </source>
</reference>
<dbReference type="OrthoDB" id="9814200at2"/>
<feature type="domain" description="HTH tetR-type" evidence="5">
    <location>
        <begin position="5"/>
        <end position="65"/>
    </location>
</feature>
<feature type="DNA-binding region" description="H-T-H motif" evidence="4">
    <location>
        <begin position="28"/>
        <end position="47"/>
    </location>
</feature>
<name>A0A543NKA5_9ACTN</name>
<keyword evidence="1" id="KW-0805">Transcription regulation</keyword>
<keyword evidence="2 4" id="KW-0238">DNA-binding</keyword>
<keyword evidence="7" id="KW-1185">Reference proteome</keyword>
<evidence type="ECO:0000256" key="1">
    <source>
        <dbReference type="ARBA" id="ARBA00023015"/>
    </source>
</evidence>
<dbReference type="SUPFAM" id="SSF48498">
    <property type="entry name" value="Tetracyclin repressor-like, C-terminal domain"/>
    <property type="match status" value="1"/>
</dbReference>
<dbReference type="PROSITE" id="PS50977">
    <property type="entry name" value="HTH_TETR_2"/>
    <property type="match status" value="1"/>
</dbReference>
<sequence>MSNAPLTPQRILEAAEETLRRFGPDKTTVVDVARALGVSHGSVYRHFPTKAALRDAVAQRWLEGVCAPLRPIVEDEREEAAPRLRRWLECLSTTKRRMAREDPELFTTYHKLALESRGVVDEHLETLARMVTRIVADGRARGEFAVREPEAAARAVLSATSRFHDPVHVSAWEEPGIDAEFEEVWALLLHGLATRSAPTTSGE</sequence>
<dbReference type="PRINTS" id="PR00455">
    <property type="entry name" value="HTHTETR"/>
</dbReference>
<dbReference type="PANTHER" id="PTHR30055">
    <property type="entry name" value="HTH-TYPE TRANSCRIPTIONAL REGULATOR RUTR"/>
    <property type="match status" value="1"/>
</dbReference>
<dbReference type="AlphaFoldDB" id="A0A543NKA5"/>